<feature type="compositionally biased region" description="Basic and acidic residues" evidence="1">
    <location>
        <begin position="298"/>
        <end position="324"/>
    </location>
</feature>
<dbReference type="Proteomes" id="UP000324705">
    <property type="component" value="Chromosome 1A"/>
</dbReference>
<dbReference type="EMBL" id="LT934111">
    <property type="protein sequence ID" value="VAH04543.1"/>
    <property type="molecule type" value="Genomic_DNA"/>
</dbReference>
<gene>
    <name evidence="2" type="ORF">TRITD_1Av1G103910</name>
</gene>
<dbReference type="OMA" id="CGSYKEA"/>
<dbReference type="PANTHER" id="PTHR45224">
    <property type="entry name" value="OS01G0527900 PROTEIN-RELATED"/>
    <property type="match status" value="1"/>
</dbReference>
<dbReference type="AlphaFoldDB" id="A0A9R0Q761"/>
<dbReference type="Gramene" id="TRITD1Av1G103910.1">
    <property type="protein sequence ID" value="TRITD1Av1G103910.1"/>
    <property type="gene ID" value="TRITD1Av1G103910"/>
</dbReference>
<reference evidence="2 3" key="1">
    <citation type="submission" date="2017-09" db="EMBL/GenBank/DDBJ databases">
        <authorList>
            <consortium name="International Durum Wheat Genome Sequencing Consortium (IDWGSC)"/>
            <person name="Milanesi L."/>
        </authorList>
    </citation>
    <scope>NUCLEOTIDE SEQUENCE [LARGE SCALE GENOMIC DNA]</scope>
    <source>
        <strain evidence="3">cv. Svevo</strain>
    </source>
</reference>
<feature type="region of interest" description="Disordered" evidence="1">
    <location>
        <begin position="44"/>
        <end position="72"/>
    </location>
</feature>
<keyword evidence="3" id="KW-1185">Reference proteome</keyword>
<sequence length="324" mass="36211">MGQQSKRTCAPTPQVIPSSLPQFLPPLMPHLVPTSVPHLVPPLSAPHLVPPPRQPGPGASIPPQPPKAAAASAPCWLPQTQGPLCYTNVDDLNPEAWVVDSHPPGGFLGFFKNTPSLSQAVSNGTLSQQIKKGDATNGGECARTEKRLLWTKEEDLRFVGAWLNNSNNPIQSNYKKNDQYWNEVAAVYNSTTPQNRERLVKQVKDRFGRIKKRVAWFCGSYKEASALYASGESDADLKKRAMQTYEADHPEDGPFMFEHCWVVLKEQPKWDAYLERLEYVEPDKRKFSVDDEVGQRFTLDDDKEEHPPGGKTAKGNEKQRTKVV</sequence>
<organism evidence="2 3">
    <name type="scientific">Triticum turgidum subsp. durum</name>
    <name type="common">Durum wheat</name>
    <name type="synonym">Triticum durum</name>
    <dbReference type="NCBI Taxonomy" id="4567"/>
    <lineage>
        <taxon>Eukaryota</taxon>
        <taxon>Viridiplantae</taxon>
        <taxon>Streptophyta</taxon>
        <taxon>Embryophyta</taxon>
        <taxon>Tracheophyta</taxon>
        <taxon>Spermatophyta</taxon>
        <taxon>Magnoliopsida</taxon>
        <taxon>Liliopsida</taxon>
        <taxon>Poales</taxon>
        <taxon>Poaceae</taxon>
        <taxon>BOP clade</taxon>
        <taxon>Pooideae</taxon>
        <taxon>Triticodae</taxon>
        <taxon>Triticeae</taxon>
        <taxon>Triticinae</taxon>
        <taxon>Triticum</taxon>
    </lineage>
</organism>
<dbReference type="PANTHER" id="PTHR45224:SF16">
    <property type="entry name" value="OS01G0527900 PROTEIN"/>
    <property type="match status" value="1"/>
</dbReference>
<name>A0A9R0Q761_TRITD</name>
<feature type="compositionally biased region" description="Pro residues" evidence="1">
    <location>
        <begin position="44"/>
        <end position="66"/>
    </location>
</feature>
<feature type="region of interest" description="Disordered" evidence="1">
    <location>
        <begin position="296"/>
        <end position="324"/>
    </location>
</feature>
<proteinExistence type="predicted"/>
<evidence type="ECO:0000313" key="2">
    <source>
        <dbReference type="EMBL" id="VAH04543.1"/>
    </source>
</evidence>
<protein>
    <recommendedName>
        <fullName evidence="4">No apical meristem-associated C-terminal domain-containing protein</fullName>
    </recommendedName>
</protein>
<evidence type="ECO:0000256" key="1">
    <source>
        <dbReference type="SAM" id="MobiDB-lite"/>
    </source>
</evidence>
<evidence type="ECO:0000313" key="3">
    <source>
        <dbReference type="Proteomes" id="UP000324705"/>
    </source>
</evidence>
<evidence type="ECO:0008006" key="4">
    <source>
        <dbReference type="Google" id="ProtNLM"/>
    </source>
</evidence>
<accession>A0A9R0Q761</accession>